<evidence type="ECO:0000313" key="2">
    <source>
        <dbReference type="EMBL" id="TCO56675.1"/>
    </source>
</evidence>
<evidence type="ECO:0000313" key="3">
    <source>
        <dbReference type="Proteomes" id="UP000295680"/>
    </source>
</evidence>
<accession>A0A4R2JR73</accession>
<name>A0A4R2JR73_9PSEU</name>
<proteinExistence type="predicted"/>
<dbReference type="InterPro" id="IPR012312">
    <property type="entry name" value="Hemerythrin-like"/>
</dbReference>
<sequence>MDSPGRLAAFGTQLTEVHNWLRTELSRVRSGIGARDLRAHCLTFCAAVTRHHTGEDTGAFVTLARHYPQLRPVLAELTRDHEQIAELLRALADAPIPDVVDGVAALLESHFYYEEKKIIDALNSLDVPEWRESPPDFLKRAD</sequence>
<dbReference type="OrthoDB" id="8225825at2"/>
<dbReference type="Pfam" id="PF01814">
    <property type="entry name" value="Hemerythrin"/>
    <property type="match status" value="1"/>
</dbReference>
<feature type="domain" description="Hemerythrin-like" evidence="1">
    <location>
        <begin position="13"/>
        <end position="121"/>
    </location>
</feature>
<keyword evidence="3" id="KW-1185">Reference proteome</keyword>
<dbReference type="RefSeq" id="WP_132120164.1">
    <property type="nucleotide sequence ID" value="NZ_SLWS01000006.1"/>
</dbReference>
<gene>
    <name evidence="2" type="ORF">EV192_106149</name>
</gene>
<protein>
    <submittedName>
        <fullName evidence="2">Hemerythrin HHE cation binding domain-containing protein</fullName>
    </submittedName>
</protein>
<evidence type="ECO:0000259" key="1">
    <source>
        <dbReference type="Pfam" id="PF01814"/>
    </source>
</evidence>
<dbReference type="EMBL" id="SLWS01000006">
    <property type="protein sequence ID" value="TCO56675.1"/>
    <property type="molecule type" value="Genomic_DNA"/>
</dbReference>
<comment type="caution">
    <text evidence="2">The sequence shown here is derived from an EMBL/GenBank/DDBJ whole genome shotgun (WGS) entry which is preliminary data.</text>
</comment>
<dbReference type="Proteomes" id="UP000295680">
    <property type="component" value="Unassembled WGS sequence"/>
</dbReference>
<dbReference type="Gene3D" id="1.20.120.520">
    <property type="entry name" value="nmb1532 protein domain like"/>
    <property type="match status" value="1"/>
</dbReference>
<organism evidence="2 3">
    <name type="scientific">Actinocrispum wychmicini</name>
    <dbReference type="NCBI Taxonomy" id="1213861"/>
    <lineage>
        <taxon>Bacteria</taxon>
        <taxon>Bacillati</taxon>
        <taxon>Actinomycetota</taxon>
        <taxon>Actinomycetes</taxon>
        <taxon>Pseudonocardiales</taxon>
        <taxon>Pseudonocardiaceae</taxon>
        <taxon>Actinocrispum</taxon>
    </lineage>
</organism>
<dbReference type="AlphaFoldDB" id="A0A4R2JR73"/>
<reference evidence="2 3" key="1">
    <citation type="submission" date="2019-03" db="EMBL/GenBank/DDBJ databases">
        <title>Genomic Encyclopedia of Type Strains, Phase IV (KMG-IV): sequencing the most valuable type-strain genomes for metagenomic binning, comparative biology and taxonomic classification.</title>
        <authorList>
            <person name="Goeker M."/>
        </authorList>
    </citation>
    <scope>NUCLEOTIDE SEQUENCE [LARGE SCALE GENOMIC DNA]</scope>
    <source>
        <strain evidence="2 3">DSM 45934</strain>
    </source>
</reference>